<sequence length="121" mass="13344">MSDKKVSVRFAVSAQWCVVRREDSGSLLPRTPATLITLRASRRPRFLHPDEVFISFMMNAAAAMLIGMCFVLHMKKHIPCLGLCLRGKNLVSKAFMVTLAGPSPGSPLQVPASHCHRGRKT</sequence>
<dbReference type="Proteomes" id="UP000324222">
    <property type="component" value="Unassembled WGS sequence"/>
</dbReference>
<gene>
    <name evidence="2" type="ORF">E2C01_053674</name>
</gene>
<keyword evidence="1" id="KW-1133">Transmembrane helix</keyword>
<dbReference type="EMBL" id="VSRR010016749">
    <property type="protein sequence ID" value="MPC59650.1"/>
    <property type="molecule type" value="Genomic_DNA"/>
</dbReference>
<evidence type="ECO:0000313" key="2">
    <source>
        <dbReference type="EMBL" id="MPC59650.1"/>
    </source>
</evidence>
<reference evidence="2 3" key="1">
    <citation type="submission" date="2019-05" db="EMBL/GenBank/DDBJ databases">
        <title>Another draft genome of Portunus trituberculatus and its Hox gene families provides insights of decapod evolution.</title>
        <authorList>
            <person name="Jeong J.-H."/>
            <person name="Song I."/>
            <person name="Kim S."/>
            <person name="Choi T."/>
            <person name="Kim D."/>
            <person name="Ryu S."/>
            <person name="Kim W."/>
        </authorList>
    </citation>
    <scope>NUCLEOTIDE SEQUENCE [LARGE SCALE GENOMIC DNA]</scope>
    <source>
        <tissue evidence="2">Muscle</tissue>
    </source>
</reference>
<proteinExistence type="predicted"/>
<comment type="caution">
    <text evidence="2">The sequence shown here is derived from an EMBL/GenBank/DDBJ whole genome shotgun (WGS) entry which is preliminary data.</text>
</comment>
<evidence type="ECO:0000313" key="3">
    <source>
        <dbReference type="Proteomes" id="UP000324222"/>
    </source>
</evidence>
<keyword evidence="1" id="KW-0812">Transmembrane</keyword>
<organism evidence="2 3">
    <name type="scientific">Portunus trituberculatus</name>
    <name type="common">Swimming crab</name>
    <name type="synonym">Neptunus trituberculatus</name>
    <dbReference type="NCBI Taxonomy" id="210409"/>
    <lineage>
        <taxon>Eukaryota</taxon>
        <taxon>Metazoa</taxon>
        <taxon>Ecdysozoa</taxon>
        <taxon>Arthropoda</taxon>
        <taxon>Crustacea</taxon>
        <taxon>Multicrustacea</taxon>
        <taxon>Malacostraca</taxon>
        <taxon>Eumalacostraca</taxon>
        <taxon>Eucarida</taxon>
        <taxon>Decapoda</taxon>
        <taxon>Pleocyemata</taxon>
        <taxon>Brachyura</taxon>
        <taxon>Eubrachyura</taxon>
        <taxon>Portunoidea</taxon>
        <taxon>Portunidae</taxon>
        <taxon>Portuninae</taxon>
        <taxon>Portunus</taxon>
    </lineage>
</organism>
<name>A0A5B7GHE7_PORTR</name>
<keyword evidence="3" id="KW-1185">Reference proteome</keyword>
<keyword evidence="1" id="KW-0472">Membrane</keyword>
<accession>A0A5B7GHE7</accession>
<protein>
    <submittedName>
        <fullName evidence="2">Uncharacterized protein</fullName>
    </submittedName>
</protein>
<dbReference type="AlphaFoldDB" id="A0A5B7GHE7"/>
<feature type="transmembrane region" description="Helical" evidence="1">
    <location>
        <begin position="52"/>
        <end position="72"/>
    </location>
</feature>
<evidence type="ECO:0000256" key="1">
    <source>
        <dbReference type="SAM" id="Phobius"/>
    </source>
</evidence>